<dbReference type="SUPFAM" id="SSF52317">
    <property type="entry name" value="Class I glutamine amidotransferase-like"/>
    <property type="match status" value="1"/>
</dbReference>
<keyword evidence="3" id="KW-1185">Reference proteome</keyword>
<dbReference type="RefSeq" id="WP_259094035.1">
    <property type="nucleotide sequence ID" value="NZ_CP130454.1"/>
</dbReference>
<proteinExistence type="predicted"/>
<feature type="chain" id="PRO_5045131243" description="Glycoside hydrolase family 42 N-terminal domain-containing protein" evidence="1">
    <location>
        <begin position="19"/>
        <end position="765"/>
    </location>
</feature>
<reference evidence="2 3" key="1">
    <citation type="submission" date="2022-08" db="EMBL/GenBank/DDBJ databases">
        <title>Bacterial and archaeal communities from various locations to study Microbial Dark Matter (Phase II).</title>
        <authorList>
            <person name="Stepanauskas R."/>
        </authorList>
    </citation>
    <scope>NUCLEOTIDE SEQUENCE [LARGE SCALE GENOMIC DNA]</scope>
    <source>
        <strain evidence="2 3">PD1</strain>
    </source>
</reference>
<evidence type="ECO:0000313" key="2">
    <source>
        <dbReference type="EMBL" id="MCS3918341.1"/>
    </source>
</evidence>
<dbReference type="InterPro" id="IPR029062">
    <property type="entry name" value="Class_I_gatase-like"/>
</dbReference>
<evidence type="ECO:0000313" key="3">
    <source>
        <dbReference type="Proteomes" id="UP001204798"/>
    </source>
</evidence>
<keyword evidence="1" id="KW-0732">Signal</keyword>
<comment type="caution">
    <text evidence="2">The sequence shown here is derived from an EMBL/GenBank/DDBJ whole genome shotgun (WGS) entry which is preliminary data.</text>
</comment>
<feature type="signal peptide" evidence="1">
    <location>
        <begin position="1"/>
        <end position="18"/>
    </location>
</feature>
<sequence>MWRWCLFVVFALVTRATAQTPDWFFAAEGLRSPEELNAYVRAGMSVLWVQVNYRLESDFSDYDALLDEADRMKVPYILALDLRPPPMLRQTLRCAPHDPAYLVWLGRWLDTVIPHFRQRPNLLGYALGREVDETLSYDDEGFVLFLQSRYQSLEQLSKSWQLPVNSWLVPQAVAMQADDQQSPLQYGRPSLDAALYRWTTLHKLLILWAQEVRKRDPNPQHLLFAGPLTTYRSLAVVPPDYQGVIPFLSPERAEADWLAHNCHAVAIARRGGRFIVVPMLTTRLRDGRIILPEALIRWSMAAIAMGARGVIFNDWSAINDFPAVRENVAALISRVQSEIPKDASPVTRTAILYTPFGEGTLDAQGLPLYGFALLPGAQSQPLRLTWDEPASLFFSLRFNAWGTVDAITPFELTPEILSRYRVLFAPVAAYLEPAMQANLANFVASGGIVVADLGLGAFQAEAPFQTFPPTLRELFGLTVIRRLVVGPSVRTNMVVVRPHPLFPNIPEGFEIGNQVGAFGPVLGLMPAARAQYWALLTVARTGKRFVKQDGKVRVLPGIPERAAVLINSYGRGYAVFASTFLWTIWSPKDVGFDLFHGSLIERGSALRVVGSFVPNVWVSVMDKGILVINPTDTPQPVRLLWRTPVFYALTNATVRPVSTLPLVQEITLTLHPHDWAFLRPIADLSPPVEVTTEVKGKDSLKLRLGSALGGKVNARFWLPSNAKSLQAIIEQNSVTQKRQLATDQWGRFVLEGVPTPSTLTVEWNR</sequence>
<dbReference type="InterPro" id="IPR017853">
    <property type="entry name" value="GH"/>
</dbReference>
<protein>
    <recommendedName>
        <fullName evidence="4">Glycoside hydrolase family 42 N-terminal domain-containing protein</fullName>
    </recommendedName>
</protein>
<accession>A0ABT2ELJ6</accession>
<evidence type="ECO:0008006" key="4">
    <source>
        <dbReference type="Google" id="ProtNLM"/>
    </source>
</evidence>
<gene>
    <name evidence="2" type="ORF">M2350_000738</name>
</gene>
<dbReference type="EMBL" id="JANUCP010000001">
    <property type="protein sequence ID" value="MCS3918341.1"/>
    <property type="molecule type" value="Genomic_DNA"/>
</dbReference>
<evidence type="ECO:0000256" key="1">
    <source>
        <dbReference type="SAM" id="SignalP"/>
    </source>
</evidence>
<dbReference type="Proteomes" id="UP001204798">
    <property type="component" value="Unassembled WGS sequence"/>
</dbReference>
<name>A0ABT2ELJ6_9BACT</name>
<dbReference type="Gene3D" id="3.20.20.80">
    <property type="entry name" value="Glycosidases"/>
    <property type="match status" value="1"/>
</dbReference>
<dbReference type="Gene3D" id="3.40.50.880">
    <property type="match status" value="1"/>
</dbReference>
<dbReference type="SUPFAM" id="SSF51445">
    <property type="entry name" value="(Trans)glycosidases"/>
    <property type="match status" value="1"/>
</dbReference>
<dbReference type="CDD" id="cd03143">
    <property type="entry name" value="A4_beta-galactosidase_middle_domain"/>
    <property type="match status" value="1"/>
</dbReference>
<organism evidence="2 3">
    <name type="scientific">Candidatus Fervidibacter sacchari</name>
    <dbReference type="NCBI Taxonomy" id="1448929"/>
    <lineage>
        <taxon>Bacteria</taxon>
        <taxon>Candidatus Fervidibacterota</taxon>
        <taxon>Candidatus Fervidibacter</taxon>
    </lineage>
</organism>